<keyword evidence="3" id="KW-1185">Reference proteome</keyword>
<evidence type="ECO:0000313" key="3">
    <source>
        <dbReference type="Proteomes" id="UP000317429"/>
    </source>
</evidence>
<accession>A0A518DHR9</accession>
<feature type="region of interest" description="Disordered" evidence="1">
    <location>
        <begin position="156"/>
        <end position="248"/>
    </location>
</feature>
<sequence>MLHVLNRIYSKGTAWSLRWMPSSPNQSNPREAAPDERRYIHHAQGRDPRQEPRDEPIKLGAGRNSGALEPVPRGGMPALARVGRRIANLWPAEGGRSGGRPEAPTRARRRTRALVRQEGRQGGPTRLGARSALWAQVAGLARVDAPGNKSFTIRAGSYGAQSRRKARALRSTTDQSAGSNPPLPLRGVVIAMTRRGAPNDTVACVSPRYSATGERQPPPQAPPPTPAATPPAQGPLSRRRPPAPPCRS</sequence>
<feature type="compositionally biased region" description="Polar residues" evidence="1">
    <location>
        <begin position="170"/>
        <end position="179"/>
    </location>
</feature>
<dbReference type="Proteomes" id="UP000317429">
    <property type="component" value="Chromosome"/>
</dbReference>
<dbReference type="KEGG" id="pnd:Pla175_43660"/>
<name>A0A518DHR9_9BACT</name>
<dbReference type="AlphaFoldDB" id="A0A518DHR9"/>
<organism evidence="2 3">
    <name type="scientific">Pirellulimonas nuda</name>
    <dbReference type="NCBI Taxonomy" id="2528009"/>
    <lineage>
        <taxon>Bacteria</taxon>
        <taxon>Pseudomonadati</taxon>
        <taxon>Planctomycetota</taxon>
        <taxon>Planctomycetia</taxon>
        <taxon>Pirellulales</taxon>
        <taxon>Lacipirellulaceae</taxon>
        <taxon>Pirellulimonas</taxon>
    </lineage>
</organism>
<evidence type="ECO:0000313" key="2">
    <source>
        <dbReference type="EMBL" id="QDU90952.1"/>
    </source>
</evidence>
<gene>
    <name evidence="2" type="ORF">Pla175_43660</name>
</gene>
<feature type="compositionally biased region" description="Basic and acidic residues" evidence="1">
    <location>
        <begin position="32"/>
        <end position="57"/>
    </location>
</feature>
<feature type="region of interest" description="Disordered" evidence="1">
    <location>
        <begin position="19"/>
        <end position="76"/>
    </location>
</feature>
<protein>
    <submittedName>
        <fullName evidence="2">Uncharacterized protein</fullName>
    </submittedName>
</protein>
<reference evidence="2 3" key="1">
    <citation type="submission" date="2019-02" db="EMBL/GenBank/DDBJ databases">
        <title>Deep-cultivation of Planctomycetes and their phenomic and genomic characterization uncovers novel biology.</title>
        <authorList>
            <person name="Wiegand S."/>
            <person name="Jogler M."/>
            <person name="Boedeker C."/>
            <person name="Pinto D."/>
            <person name="Vollmers J."/>
            <person name="Rivas-Marin E."/>
            <person name="Kohn T."/>
            <person name="Peeters S.H."/>
            <person name="Heuer A."/>
            <person name="Rast P."/>
            <person name="Oberbeckmann S."/>
            <person name="Bunk B."/>
            <person name="Jeske O."/>
            <person name="Meyerdierks A."/>
            <person name="Storesund J.E."/>
            <person name="Kallscheuer N."/>
            <person name="Luecker S."/>
            <person name="Lage O.M."/>
            <person name="Pohl T."/>
            <person name="Merkel B.J."/>
            <person name="Hornburger P."/>
            <person name="Mueller R.-W."/>
            <person name="Bruemmer F."/>
            <person name="Labrenz M."/>
            <person name="Spormann A.M."/>
            <person name="Op den Camp H."/>
            <person name="Overmann J."/>
            <person name="Amann R."/>
            <person name="Jetten M.S.M."/>
            <person name="Mascher T."/>
            <person name="Medema M.H."/>
            <person name="Devos D.P."/>
            <person name="Kaster A.-K."/>
            <person name="Ovreas L."/>
            <person name="Rohde M."/>
            <person name="Galperin M.Y."/>
            <person name="Jogler C."/>
        </authorList>
    </citation>
    <scope>NUCLEOTIDE SEQUENCE [LARGE SCALE GENOMIC DNA]</scope>
    <source>
        <strain evidence="2 3">Pla175</strain>
    </source>
</reference>
<evidence type="ECO:0000256" key="1">
    <source>
        <dbReference type="SAM" id="MobiDB-lite"/>
    </source>
</evidence>
<feature type="region of interest" description="Disordered" evidence="1">
    <location>
        <begin position="90"/>
        <end position="126"/>
    </location>
</feature>
<dbReference type="EMBL" id="CP036291">
    <property type="protein sequence ID" value="QDU90952.1"/>
    <property type="molecule type" value="Genomic_DNA"/>
</dbReference>
<feature type="compositionally biased region" description="Pro residues" evidence="1">
    <location>
        <begin position="216"/>
        <end position="233"/>
    </location>
</feature>
<proteinExistence type="predicted"/>